<dbReference type="SMART" id="SM01209">
    <property type="entry name" value="GARS_A"/>
    <property type="match status" value="1"/>
</dbReference>
<dbReference type="EMBL" id="JADLQN010000001">
    <property type="protein sequence ID" value="MBF6353779.1"/>
    <property type="molecule type" value="Genomic_DNA"/>
</dbReference>
<evidence type="ECO:0000313" key="6">
    <source>
        <dbReference type="EMBL" id="MBF6353779.1"/>
    </source>
</evidence>
<comment type="caution">
    <text evidence="6">The sequence shown here is derived from an EMBL/GenBank/DDBJ whole genome shotgun (WGS) entry which is preliminary data.</text>
</comment>
<proteinExistence type="predicted"/>
<dbReference type="Gene3D" id="3.40.50.20">
    <property type="match status" value="1"/>
</dbReference>
<feature type="domain" description="ATP-grasp" evidence="5">
    <location>
        <begin position="121"/>
        <end position="320"/>
    </location>
</feature>
<dbReference type="Gene3D" id="3.30.470.20">
    <property type="entry name" value="ATP-grasp fold, B domain"/>
    <property type="match status" value="1"/>
</dbReference>
<evidence type="ECO:0000313" key="7">
    <source>
        <dbReference type="Proteomes" id="UP000707731"/>
    </source>
</evidence>
<dbReference type="Proteomes" id="UP000707731">
    <property type="component" value="Unassembled WGS sequence"/>
</dbReference>
<evidence type="ECO:0000256" key="1">
    <source>
        <dbReference type="ARBA" id="ARBA00022598"/>
    </source>
</evidence>
<dbReference type="Pfam" id="PF18130">
    <property type="entry name" value="ATPgrasp_N"/>
    <property type="match status" value="1"/>
</dbReference>
<dbReference type="InterPro" id="IPR011761">
    <property type="entry name" value="ATP-grasp"/>
</dbReference>
<keyword evidence="2 4" id="KW-0547">Nucleotide-binding</keyword>
<evidence type="ECO:0000256" key="2">
    <source>
        <dbReference type="ARBA" id="ARBA00022741"/>
    </source>
</evidence>
<keyword evidence="7" id="KW-1185">Reference proteome</keyword>
<dbReference type="PANTHER" id="PTHR43585:SF2">
    <property type="entry name" value="ATP-GRASP ENZYME FSQD"/>
    <property type="match status" value="1"/>
</dbReference>
<accession>A0ABS0D5N4</accession>
<evidence type="ECO:0000259" key="5">
    <source>
        <dbReference type="PROSITE" id="PS50975"/>
    </source>
</evidence>
<dbReference type="PROSITE" id="PS50975">
    <property type="entry name" value="ATP_GRASP"/>
    <property type="match status" value="1"/>
</dbReference>
<protein>
    <submittedName>
        <fullName evidence="6">ATP-grasp domain-containing protein</fullName>
    </submittedName>
</protein>
<dbReference type="SUPFAM" id="SSF56059">
    <property type="entry name" value="Glutathione synthetase ATP-binding domain-like"/>
    <property type="match status" value="1"/>
</dbReference>
<dbReference type="InterPro" id="IPR052032">
    <property type="entry name" value="ATP-dep_AA_Ligase"/>
</dbReference>
<sequence length="421" mass="44622">MGHLLMVESWVGSMSTLLPRGIHRRGHEFTFLTRNLDHYLKSASVAGHPLLGATNIVSAETNDEAALLPFVRGLHEALRFDGVLSSCDYYLPTVAAIAADLGLPGPSRDAVAAACSKSSTRRICAAAGVPGPDFAVADQWSEIAAEAERIGYPLVVKPVDLCGGMFVRLVDNADELAAAVAAIAGFPVNARGQLRPPEVLIEQYVHGPEYSVETVTWAGHTSVVGITDKRVVGSGCFIEAGHMFPAALEPAQAESIGDLARSAIEALGLNDTVAHIEIKLTIEGPRLIEVNPRPAGNRITELVRRVTGIDLPAVHADLAAGHRPELHARATGVGSAAIAFLVPDRAGELERIDGGEEWSGAGHIVEHQLAEDGKLVRAADNNNEYLGHVMVVDPEPDAAGAIARKLIENLHVSYRDPGERA</sequence>
<dbReference type="Pfam" id="PF13535">
    <property type="entry name" value="ATP-grasp_4"/>
    <property type="match status" value="1"/>
</dbReference>
<dbReference type="InterPro" id="IPR041472">
    <property type="entry name" value="BL00235/CARNS1_N"/>
</dbReference>
<organism evidence="6 7">
    <name type="scientific">Nocardia higoensis</name>
    <dbReference type="NCBI Taxonomy" id="228599"/>
    <lineage>
        <taxon>Bacteria</taxon>
        <taxon>Bacillati</taxon>
        <taxon>Actinomycetota</taxon>
        <taxon>Actinomycetes</taxon>
        <taxon>Mycobacteriales</taxon>
        <taxon>Nocardiaceae</taxon>
        <taxon>Nocardia</taxon>
    </lineage>
</organism>
<dbReference type="InterPro" id="IPR040570">
    <property type="entry name" value="LAL_C2"/>
</dbReference>
<dbReference type="RefSeq" id="WP_195000637.1">
    <property type="nucleotide sequence ID" value="NZ_JADLQN010000001.1"/>
</dbReference>
<name>A0ABS0D5N4_9NOCA</name>
<keyword evidence="1" id="KW-0436">Ligase</keyword>
<dbReference type="Pfam" id="PF18603">
    <property type="entry name" value="LAL_C2"/>
    <property type="match status" value="1"/>
</dbReference>
<gene>
    <name evidence="6" type="ORF">IU449_04305</name>
</gene>
<keyword evidence="3 4" id="KW-0067">ATP-binding</keyword>
<evidence type="ECO:0000256" key="3">
    <source>
        <dbReference type="ARBA" id="ARBA00022840"/>
    </source>
</evidence>
<evidence type="ECO:0000256" key="4">
    <source>
        <dbReference type="PROSITE-ProRule" id="PRU00409"/>
    </source>
</evidence>
<reference evidence="6 7" key="1">
    <citation type="submission" date="2020-10" db="EMBL/GenBank/DDBJ databases">
        <title>Identification of Nocardia species via Next-generation sequencing and recognition of intraspecies genetic diversity.</title>
        <authorList>
            <person name="Li P."/>
            <person name="Li P."/>
            <person name="Lu B."/>
        </authorList>
    </citation>
    <scope>NUCLEOTIDE SEQUENCE [LARGE SCALE GENOMIC DNA]</scope>
    <source>
        <strain evidence="6 7">BJ06-0143</strain>
    </source>
</reference>
<dbReference type="PANTHER" id="PTHR43585">
    <property type="entry name" value="FUMIPYRROLE BIOSYNTHESIS PROTEIN C"/>
    <property type="match status" value="1"/>
</dbReference>